<evidence type="ECO:0000313" key="2">
    <source>
        <dbReference type="Proteomes" id="UP000276133"/>
    </source>
</evidence>
<comment type="caution">
    <text evidence="1">The sequence shown here is derived from an EMBL/GenBank/DDBJ whole genome shotgun (WGS) entry which is preliminary data.</text>
</comment>
<keyword evidence="2" id="KW-1185">Reference proteome</keyword>
<dbReference type="EMBL" id="REGN01010486">
    <property type="protein sequence ID" value="RMZ98941.1"/>
    <property type="molecule type" value="Genomic_DNA"/>
</dbReference>
<dbReference type="AlphaFoldDB" id="A0A3M7PIH1"/>
<protein>
    <submittedName>
        <fullName evidence="1">Uncharacterized protein</fullName>
    </submittedName>
</protein>
<organism evidence="1 2">
    <name type="scientific">Brachionus plicatilis</name>
    <name type="common">Marine rotifer</name>
    <name type="synonym">Brachionus muelleri</name>
    <dbReference type="NCBI Taxonomy" id="10195"/>
    <lineage>
        <taxon>Eukaryota</taxon>
        <taxon>Metazoa</taxon>
        <taxon>Spiralia</taxon>
        <taxon>Gnathifera</taxon>
        <taxon>Rotifera</taxon>
        <taxon>Eurotatoria</taxon>
        <taxon>Monogononta</taxon>
        <taxon>Pseudotrocha</taxon>
        <taxon>Ploima</taxon>
        <taxon>Brachionidae</taxon>
        <taxon>Brachionus</taxon>
    </lineage>
</organism>
<reference evidence="1 2" key="1">
    <citation type="journal article" date="2018" name="Sci. Rep.">
        <title>Genomic signatures of local adaptation to the degree of environmental predictability in rotifers.</title>
        <authorList>
            <person name="Franch-Gras L."/>
            <person name="Hahn C."/>
            <person name="Garcia-Roger E.M."/>
            <person name="Carmona M.J."/>
            <person name="Serra M."/>
            <person name="Gomez A."/>
        </authorList>
    </citation>
    <scope>NUCLEOTIDE SEQUENCE [LARGE SCALE GENOMIC DNA]</scope>
    <source>
        <strain evidence="1">HYR1</strain>
    </source>
</reference>
<gene>
    <name evidence="1" type="ORF">BpHYR1_003896</name>
</gene>
<accession>A0A3M7PIH1</accession>
<name>A0A3M7PIH1_BRAPC</name>
<sequence length="74" mass="8717">MHISRPFCLKTLKIVTQFPRICLVTPLSPAINSQSKNNKYISLFQHLQKNKKRLFSQFESRNLKNMPIMLIQTN</sequence>
<dbReference type="Proteomes" id="UP000276133">
    <property type="component" value="Unassembled WGS sequence"/>
</dbReference>
<proteinExistence type="predicted"/>
<evidence type="ECO:0000313" key="1">
    <source>
        <dbReference type="EMBL" id="RMZ98941.1"/>
    </source>
</evidence>